<dbReference type="OrthoDB" id="9800897at2"/>
<evidence type="ECO:0000256" key="1">
    <source>
        <dbReference type="ARBA" id="ARBA00022553"/>
    </source>
</evidence>
<dbReference type="SMART" id="SM00448">
    <property type="entry name" value="REC"/>
    <property type="match status" value="1"/>
</dbReference>
<dbReference type="PANTHER" id="PTHR44591">
    <property type="entry name" value="STRESS RESPONSE REGULATOR PROTEIN 1"/>
    <property type="match status" value="1"/>
</dbReference>
<evidence type="ECO:0000313" key="5">
    <source>
        <dbReference type="Proteomes" id="UP000274661"/>
    </source>
</evidence>
<organism evidence="4 5">
    <name type="scientific">Sphingomonas ginkgonis</name>
    <dbReference type="NCBI Taxonomy" id="2315330"/>
    <lineage>
        <taxon>Bacteria</taxon>
        <taxon>Pseudomonadati</taxon>
        <taxon>Pseudomonadota</taxon>
        <taxon>Alphaproteobacteria</taxon>
        <taxon>Sphingomonadales</taxon>
        <taxon>Sphingomonadaceae</taxon>
        <taxon>Sphingomonas</taxon>
    </lineage>
</organism>
<keyword evidence="1 2" id="KW-0597">Phosphoprotein</keyword>
<dbReference type="GO" id="GO:0000160">
    <property type="term" value="P:phosphorelay signal transduction system"/>
    <property type="evidence" value="ECO:0007669"/>
    <property type="project" value="InterPro"/>
</dbReference>
<dbReference type="Pfam" id="PF00072">
    <property type="entry name" value="Response_reg"/>
    <property type="match status" value="1"/>
</dbReference>
<dbReference type="PROSITE" id="PS50110">
    <property type="entry name" value="RESPONSE_REGULATORY"/>
    <property type="match status" value="1"/>
</dbReference>
<dbReference type="InterPro" id="IPR011006">
    <property type="entry name" value="CheY-like_superfamily"/>
</dbReference>
<proteinExistence type="predicted"/>
<dbReference type="Proteomes" id="UP000274661">
    <property type="component" value="Unassembled WGS sequence"/>
</dbReference>
<dbReference type="InterPro" id="IPR001789">
    <property type="entry name" value="Sig_transdc_resp-reg_receiver"/>
</dbReference>
<dbReference type="PANTHER" id="PTHR44591:SF3">
    <property type="entry name" value="RESPONSE REGULATORY DOMAIN-CONTAINING PROTEIN"/>
    <property type="match status" value="1"/>
</dbReference>
<dbReference type="EMBL" id="RWJF01000001">
    <property type="protein sequence ID" value="RST30689.1"/>
    <property type="molecule type" value="Genomic_DNA"/>
</dbReference>
<evidence type="ECO:0000256" key="2">
    <source>
        <dbReference type="PROSITE-ProRule" id="PRU00169"/>
    </source>
</evidence>
<keyword evidence="5" id="KW-1185">Reference proteome</keyword>
<dbReference type="AlphaFoldDB" id="A0A3S0EM55"/>
<gene>
    <name evidence="4" type="ORF">HMF7854_07470</name>
</gene>
<evidence type="ECO:0000259" key="3">
    <source>
        <dbReference type="PROSITE" id="PS50110"/>
    </source>
</evidence>
<dbReference type="SUPFAM" id="SSF52172">
    <property type="entry name" value="CheY-like"/>
    <property type="match status" value="1"/>
</dbReference>
<name>A0A3S0EM55_9SPHN</name>
<dbReference type="InterPro" id="IPR050595">
    <property type="entry name" value="Bact_response_regulator"/>
</dbReference>
<accession>A0A3S0EM55</accession>
<reference evidence="4 5" key="1">
    <citation type="submission" date="2018-12" db="EMBL/GenBank/DDBJ databases">
        <title>Sphingomonas sp. HMF7854 Genome sequencing and assembly.</title>
        <authorList>
            <person name="Cha I."/>
            <person name="Kang H."/>
            <person name="Kim H."/>
            <person name="Kang J."/>
            <person name="Joh K."/>
        </authorList>
    </citation>
    <scope>NUCLEOTIDE SEQUENCE [LARGE SCALE GENOMIC DNA]</scope>
    <source>
        <strain evidence="4 5">HMF7854</strain>
    </source>
</reference>
<protein>
    <submittedName>
        <fullName evidence="4">Response regulator</fullName>
    </submittedName>
</protein>
<feature type="domain" description="Response regulatory" evidence="3">
    <location>
        <begin position="4"/>
        <end position="122"/>
    </location>
</feature>
<dbReference type="RefSeq" id="WP_126718523.1">
    <property type="nucleotide sequence ID" value="NZ_RWJF01000001.1"/>
</dbReference>
<comment type="caution">
    <text evidence="4">The sequence shown here is derived from an EMBL/GenBank/DDBJ whole genome shotgun (WGS) entry which is preliminary data.</text>
</comment>
<sequence>MTSKILYVDDEADIRELACFALELDSDFDVRDCGSGADALELVADWRPDLVLLDVMMPAMDGPTTLARLREGPGTMADVPVVFITARTQTAEVEHLRSLGAVGVIGKPFDPMTLAGQVRAFLP</sequence>
<evidence type="ECO:0000313" key="4">
    <source>
        <dbReference type="EMBL" id="RST30689.1"/>
    </source>
</evidence>
<dbReference type="Gene3D" id="3.40.50.2300">
    <property type="match status" value="1"/>
</dbReference>
<feature type="modified residue" description="4-aspartylphosphate" evidence="2">
    <location>
        <position position="54"/>
    </location>
</feature>